<gene>
    <name evidence="2" type="ORF">PGO_041790</name>
</gene>
<reference evidence="3" key="1">
    <citation type="submission" date="2017-04" db="EMBL/GenBank/DDBJ databases">
        <title>Plasmodium gonderi genome.</title>
        <authorList>
            <person name="Arisue N."/>
            <person name="Honma H."/>
            <person name="Kawai S."/>
            <person name="Tougan T."/>
            <person name="Tanabe K."/>
            <person name="Horii T."/>
        </authorList>
    </citation>
    <scope>NUCLEOTIDE SEQUENCE [LARGE SCALE GENOMIC DNA]</scope>
    <source>
        <strain evidence="3">ATCC 30045</strain>
    </source>
</reference>
<dbReference type="Proteomes" id="UP000195521">
    <property type="component" value="Unassembled WGS sequence"/>
</dbReference>
<feature type="region of interest" description="Disordered" evidence="1">
    <location>
        <begin position="308"/>
        <end position="332"/>
    </location>
</feature>
<feature type="compositionally biased region" description="Polar residues" evidence="1">
    <location>
        <begin position="321"/>
        <end position="332"/>
    </location>
</feature>
<dbReference type="RefSeq" id="XP_028542166.1">
    <property type="nucleotide sequence ID" value="XM_028686365.1"/>
</dbReference>
<feature type="compositionally biased region" description="Basic and acidic residues" evidence="1">
    <location>
        <begin position="137"/>
        <end position="151"/>
    </location>
</feature>
<dbReference type="GeneID" id="39746289"/>
<sequence>MSTPLEGHTKRIEDNNITVYVQWIDSILTDDILSNSHLLRIENHKWKKRRRQERQKDGEVGIELGENHKRSAKQFRRQDGQNISKTSKEEKGIHYERENKEVVKTSLYRNIKWHIPLNTLDLDENGSFLHKYSEVDPTNKDKLHHGGEVKNDYSSSSDIEEIGSDEDFVEDVAKLNSREVQERNLYKRKKNYQEMYNKYDHEHFDAEHDDPNPFAYDITSSLLFYSSDDDYSDGDGEKNAKSRNSKGVHFSPFPLKYNKLEKNINNMQELDEQFYNISRQGNNQEKSINECDMNQTKTHATTANVYGKNKNTNIDHEGNRSRTSSINNAISPTISPSELANVTNKEKMNDYYDKDKQNINNINNSKNNGVDVNTDEKMKKQEILSPKNKAHIFSFWNVEHETYVTRPLYAQHLNKKEITLLDESEEMVKNYSQNKYSIKFVPRHLLYVMSQVASRTFFDPLYRKQLFRHF</sequence>
<accession>A0A1Y1JEE0</accession>
<evidence type="ECO:0000313" key="3">
    <source>
        <dbReference type="Proteomes" id="UP000195521"/>
    </source>
</evidence>
<dbReference type="EMBL" id="BDQF01000004">
    <property type="protein sequence ID" value="GAW79577.1"/>
    <property type="molecule type" value="Genomic_DNA"/>
</dbReference>
<name>A0A1Y1JEE0_PLAGO</name>
<dbReference type="OrthoDB" id="372835at2759"/>
<dbReference type="OMA" id="YVTRPLY"/>
<proteinExistence type="predicted"/>
<feature type="region of interest" description="Disordered" evidence="1">
    <location>
        <begin position="137"/>
        <end position="161"/>
    </location>
</feature>
<evidence type="ECO:0000313" key="2">
    <source>
        <dbReference type="EMBL" id="GAW79577.1"/>
    </source>
</evidence>
<protein>
    <submittedName>
        <fullName evidence="2">Uncharacterized protein</fullName>
    </submittedName>
</protein>
<organism evidence="2 3">
    <name type="scientific">Plasmodium gonderi</name>
    <dbReference type="NCBI Taxonomy" id="77519"/>
    <lineage>
        <taxon>Eukaryota</taxon>
        <taxon>Sar</taxon>
        <taxon>Alveolata</taxon>
        <taxon>Apicomplexa</taxon>
        <taxon>Aconoidasida</taxon>
        <taxon>Haemosporida</taxon>
        <taxon>Plasmodiidae</taxon>
        <taxon>Plasmodium</taxon>
        <taxon>Plasmodium (Plasmodium)</taxon>
    </lineage>
</organism>
<comment type="caution">
    <text evidence="2">The sequence shown here is derived from an EMBL/GenBank/DDBJ whole genome shotgun (WGS) entry which is preliminary data.</text>
</comment>
<keyword evidence="3" id="KW-1185">Reference proteome</keyword>
<evidence type="ECO:0000256" key="1">
    <source>
        <dbReference type="SAM" id="MobiDB-lite"/>
    </source>
</evidence>
<dbReference type="AlphaFoldDB" id="A0A1Y1JEE0"/>